<organism evidence="5 6">
    <name type="scientific">Parasphingorhabdus litoris</name>
    <dbReference type="NCBI Taxonomy" id="394733"/>
    <lineage>
        <taxon>Bacteria</taxon>
        <taxon>Pseudomonadati</taxon>
        <taxon>Pseudomonadota</taxon>
        <taxon>Alphaproteobacteria</taxon>
        <taxon>Sphingomonadales</taxon>
        <taxon>Sphingomonadaceae</taxon>
        <taxon>Parasphingorhabdus</taxon>
    </lineage>
</organism>
<evidence type="ECO:0000259" key="4">
    <source>
        <dbReference type="Pfam" id="PF13193"/>
    </source>
</evidence>
<evidence type="ECO:0000256" key="1">
    <source>
        <dbReference type="ARBA" id="ARBA00006432"/>
    </source>
</evidence>
<dbReference type="Pfam" id="PF00501">
    <property type="entry name" value="AMP-binding"/>
    <property type="match status" value="1"/>
</dbReference>
<comment type="similarity">
    <text evidence="1">Belongs to the ATP-dependent AMP-binding enzyme family.</text>
</comment>
<evidence type="ECO:0000313" key="6">
    <source>
        <dbReference type="Proteomes" id="UP001500713"/>
    </source>
</evidence>
<dbReference type="Pfam" id="PF13193">
    <property type="entry name" value="AMP-binding_C"/>
    <property type="match status" value="1"/>
</dbReference>
<gene>
    <name evidence="5" type="ORF">GCM10009096_12080</name>
</gene>
<dbReference type="GO" id="GO:0016874">
    <property type="term" value="F:ligase activity"/>
    <property type="evidence" value="ECO:0007669"/>
    <property type="project" value="UniProtKB-KW"/>
</dbReference>
<sequence length="528" mass="57399">MSNKGPEIRRCMGSSIAYWAERLPDNIALDDAAGVVTYAELDRIVTDYARALVGSGIKKGDRICWLGKNSALYFTLFAAASRAGAVIAPIGWRLAAPEVAYVLKDTQAPLLICEPEFAQIAQDAAAQAGTVKTILAAGEANGLMALDEWLVKTQPGELPETDPVEGVLQLYTSGTTGNPKGAVLTSDNLFKLRPLVENKPEHAWIDIGPDDSTLAVMPCAHIAGSGIGPIAFYNGATMMVIPEFHPDSVLDCVDKGLNQFFLVPTALQMLVNWPRAQETDFSSVRSVTYGAAPIPLELLRQCIQTMPQALFCQQYGMTETTGMVCILPPEDHDPEGNERMRGIGVPLPSVEMKIVDENRQEVPPGTIGEIATRSGLNMLHYFNNPEKTTETVDADGWLYTGDAAIMDEDGYFYIKDRVKDMIISGGENVYPAEVENAIFGHPQVNEVAVIGIPDEKWGEAVKAVVSPKPDTGDIDADSVISWARERIAGFKVPKSVDVIPELPRNASGKILRRELRAPYWEGKERGVN</sequence>
<dbReference type="SUPFAM" id="SSF56801">
    <property type="entry name" value="Acetyl-CoA synthetase-like"/>
    <property type="match status" value="1"/>
</dbReference>
<feature type="domain" description="AMP-binding enzyme C-terminal" evidence="4">
    <location>
        <begin position="433"/>
        <end position="509"/>
    </location>
</feature>
<reference evidence="6" key="1">
    <citation type="journal article" date="2019" name="Int. J. Syst. Evol. Microbiol.">
        <title>The Global Catalogue of Microorganisms (GCM) 10K type strain sequencing project: providing services to taxonomists for standard genome sequencing and annotation.</title>
        <authorList>
            <consortium name="The Broad Institute Genomics Platform"/>
            <consortium name="The Broad Institute Genome Sequencing Center for Infectious Disease"/>
            <person name="Wu L."/>
            <person name="Ma J."/>
        </authorList>
    </citation>
    <scope>NUCLEOTIDE SEQUENCE [LARGE SCALE GENOMIC DNA]</scope>
    <source>
        <strain evidence="6">JCM 14162</strain>
    </source>
</reference>
<keyword evidence="2 5" id="KW-0436">Ligase</keyword>
<dbReference type="Gene3D" id="3.40.50.12780">
    <property type="entry name" value="N-terminal domain of ligase-like"/>
    <property type="match status" value="1"/>
</dbReference>
<evidence type="ECO:0000256" key="2">
    <source>
        <dbReference type="ARBA" id="ARBA00022598"/>
    </source>
</evidence>
<dbReference type="InterPro" id="IPR025110">
    <property type="entry name" value="AMP-bd_C"/>
</dbReference>
<dbReference type="RefSeq" id="WP_343758468.1">
    <property type="nucleotide sequence ID" value="NZ_BAAAEM010000002.1"/>
</dbReference>
<keyword evidence="6" id="KW-1185">Reference proteome</keyword>
<dbReference type="InterPro" id="IPR042099">
    <property type="entry name" value="ANL_N_sf"/>
</dbReference>
<dbReference type="InterPro" id="IPR000873">
    <property type="entry name" value="AMP-dep_synth/lig_dom"/>
</dbReference>
<dbReference type="PANTHER" id="PTHR43201">
    <property type="entry name" value="ACYL-COA SYNTHETASE"/>
    <property type="match status" value="1"/>
</dbReference>
<proteinExistence type="inferred from homology"/>
<dbReference type="InterPro" id="IPR045851">
    <property type="entry name" value="AMP-bd_C_sf"/>
</dbReference>
<name>A0ABP3K707_9SPHN</name>
<evidence type="ECO:0000259" key="3">
    <source>
        <dbReference type="Pfam" id="PF00501"/>
    </source>
</evidence>
<dbReference type="PANTHER" id="PTHR43201:SF5">
    <property type="entry name" value="MEDIUM-CHAIN ACYL-COA LIGASE ACSF2, MITOCHONDRIAL"/>
    <property type="match status" value="1"/>
</dbReference>
<dbReference type="Gene3D" id="3.30.300.30">
    <property type="match status" value="1"/>
</dbReference>
<dbReference type="Proteomes" id="UP001500713">
    <property type="component" value="Unassembled WGS sequence"/>
</dbReference>
<accession>A0ABP3K707</accession>
<protein>
    <submittedName>
        <fullName evidence="5">Fatty acid--CoA ligase</fullName>
    </submittedName>
</protein>
<comment type="caution">
    <text evidence="5">The sequence shown here is derived from an EMBL/GenBank/DDBJ whole genome shotgun (WGS) entry which is preliminary data.</text>
</comment>
<feature type="domain" description="AMP-dependent synthetase/ligase" evidence="3">
    <location>
        <begin position="18"/>
        <end position="382"/>
    </location>
</feature>
<dbReference type="NCBIfam" id="NF004837">
    <property type="entry name" value="PRK06187.1"/>
    <property type="match status" value="1"/>
</dbReference>
<dbReference type="EMBL" id="BAAAEM010000002">
    <property type="protein sequence ID" value="GAA0472505.1"/>
    <property type="molecule type" value="Genomic_DNA"/>
</dbReference>
<evidence type="ECO:0000313" key="5">
    <source>
        <dbReference type="EMBL" id="GAA0472505.1"/>
    </source>
</evidence>